<evidence type="ECO:0000256" key="4">
    <source>
        <dbReference type="ARBA" id="ARBA00035256"/>
    </source>
</evidence>
<dbReference type="InterPro" id="IPR023591">
    <property type="entry name" value="Ribosomal_uS2_flav_dom_sf"/>
</dbReference>
<evidence type="ECO:0000313" key="6">
    <source>
        <dbReference type="EMBL" id="KKR00783.1"/>
    </source>
</evidence>
<evidence type="ECO:0000256" key="5">
    <source>
        <dbReference type="ARBA" id="ARBA00035518"/>
    </source>
</evidence>
<keyword evidence="3" id="KW-0687">Ribonucleoprotein</keyword>
<evidence type="ECO:0000256" key="1">
    <source>
        <dbReference type="ARBA" id="ARBA00006242"/>
    </source>
</evidence>
<evidence type="ECO:0000256" key="3">
    <source>
        <dbReference type="ARBA" id="ARBA00023274"/>
    </source>
</evidence>
<dbReference type="AlphaFoldDB" id="A0A0G0MC65"/>
<dbReference type="GO" id="GO:0022627">
    <property type="term" value="C:cytosolic small ribosomal subunit"/>
    <property type="evidence" value="ECO:0007669"/>
    <property type="project" value="TreeGrafter"/>
</dbReference>
<dbReference type="PROSITE" id="PS00962">
    <property type="entry name" value="RIBOSOMAL_S2_1"/>
    <property type="match status" value="1"/>
</dbReference>
<comment type="similarity">
    <text evidence="1">Belongs to the universal ribosomal protein uS2 family.</text>
</comment>
<name>A0A0G0MC65_9BACT</name>
<keyword evidence="2 6" id="KW-0689">Ribosomal protein</keyword>
<dbReference type="SUPFAM" id="SSF52313">
    <property type="entry name" value="Ribosomal protein S2"/>
    <property type="match status" value="1"/>
</dbReference>
<dbReference type="Gene3D" id="3.40.50.10490">
    <property type="entry name" value="Glucose-6-phosphate isomerase like protein, domain 1"/>
    <property type="match status" value="1"/>
</dbReference>
<reference evidence="6 7" key="1">
    <citation type="journal article" date="2015" name="Nature">
        <title>rRNA introns, odd ribosomes, and small enigmatic genomes across a large radiation of phyla.</title>
        <authorList>
            <person name="Brown C.T."/>
            <person name="Hug L.A."/>
            <person name="Thomas B.C."/>
            <person name="Sharon I."/>
            <person name="Castelle C.J."/>
            <person name="Singh A."/>
            <person name="Wilkins M.J."/>
            <person name="Williams K.H."/>
            <person name="Banfield J.F."/>
        </authorList>
    </citation>
    <scope>NUCLEOTIDE SEQUENCE [LARGE SCALE GENOMIC DNA]</scope>
</reference>
<dbReference type="PANTHER" id="PTHR12534">
    <property type="entry name" value="30S RIBOSOMAL PROTEIN S2 PROKARYOTIC AND ORGANELLAR"/>
    <property type="match status" value="1"/>
</dbReference>
<dbReference type="PANTHER" id="PTHR12534:SF0">
    <property type="entry name" value="SMALL RIBOSOMAL SUBUNIT PROTEIN US2M"/>
    <property type="match status" value="1"/>
</dbReference>
<dbReference type="GO" id="GO:0003735">
    <property type="term" value="F:structural constituent of ribosome"/>
    <property type="evidence" value="ECO:0007669"/>
    <property type="project" value="InterPro"/>
</dbReference>
<dbReference type="PATRIC" id="fig|1618574.4.peg.771"/>
<dbReference type="InterPro" id="IPR001865">
    <property type="entry name" value="Ribosomal_uS2"/>
</dbReference>
<comment type="caution">
    <text evidence="6">The sequence shown here is derived from an EMBL/GenBank/DDBJ whole genome shotgun (WGS) entry which is preliminary data.</text>
</comment>
<evidence type="ECO:0000256" key="2">
    <source>
        <dbReference type="ARBA" id="ARBA00022980"/>
    </source>
</evidence>
<evidence type="ECO:0000313" key="7">
    <source>
        <dbReference type="Proteomes" id="UP000033881"/>
    </source>
</evidence>
<dbReference type="InterPro" id="IPR005706">
    <property type="entry name" value="Ribosomal_uS2_bac/mit/plastid"/>
</dbReference>
<organism evidence="6 7">
    <name type="scientific">Candidatus Woesebacteria bacterium GW2011_GWB1_39_12</name>
    <dbReference type="NCBI Taxonomy" id="1618574"/>
    <lineage>
        <taxon>Bacteria</taxon>
        <taxon>Candidatus Woeseibacteriota</taxon>
    </lineage>
</organism>
<dbReference type="PRINTS" id="PR00395">
    <property type="entry name" value="RIBOSOMALS2"/>
</dbReference>
<dbReference type="Pfam" id="PF00318">
    <property type="entry name" value="Ribosomal_S2"/>
    <property type="match status" value="1"/>
</dbReference>
<proteinExistence type="inferred from homology"/>
<dbReference type="InterPro" id="IPR018130">
    <property type="entry name" value="Ribosomal_uS2_CS"/>
</dbReference>
<dbReference type="STRING" id="1618574.UT24_C0009G0100"/>
<protein>
    <recommendedName>
        <fullName evidence="4">Small ribosomal subunit protein uS2</fullName>
    </recommendedName>
    <alternativeName>
        <fullName evidence="5">30S ribosomal protein S2</fullName>
    </alternativeName>
</protein>
<dbReference type="EMBL" id="LBWB01000009">
    <property type="protein sequence ID" value="KKR00783.1"/>
    <property type="molecule type" value="Genomic_DNA"/>
</dbReference>
<sequence length="62" mass="7277">MTTKVSLKELVSAGAHFGHQVKRWNPKMAPYIYGEKDGVHIFDLTKTKEKLEDQKRVRQFFL</sequence>
<accession>A0A0G0MC65</accession>
<dbReference type="Proteomes" id="UP000033881">
    <property type="component" value="Unassembled WGS sequence"/>
</dbReference>
<dbReference type="GO" id="GO:0006412">
    <property type="term" value="P:translation"/>
    <property type="evidence" value="ECO:0007669"/>
    <property type="project" value="InterPro"/>
</dbReference>
<gene>
    <name evidence="6" type="ORF">UT24_C0009G0100</name>
</gene>